<protein>
    <submittedName>
        <fullName evidence="2">Acetyltransferase (GNAT) family protein</fullName>
    </submittedName>
</protein>
<dbReference type="GO" id="GO:0016740">
    <property type="term" value="F:transferase activity"/>
    <property type="evidence" value="ECO:0007669"/>
    <property type="project" value="UniProtKB-KW"/>
</dbReference>
<dbReference type="Pfam" id="PF13480">
    <property type="entry name" value="Acetyltransf_6"/>
    <property type="match status" value="1"/>
</dbReference>
<proteinExistence type="predicted"/>
<dbReference type="InterPro" id="IPR038740">
    <property type="entry name" value="BioF2-like_GNAT_dom"/>
</dbReference>
<dbReference type="OrthoDB" id="8767993at2"/>
<dbReference type="EMBL" id="SLZQ01000013">
    <property type="protein sequence ID" value="TCS34311.1"/>
    <property type="molecule type" value="Genomic_DNA"/>
</dbReference>
<name>A0A4V2UI79_PAULE</name>
<accession>A0A4V2UI79</accession>
<dbReference type="RefSeq" id="WP_132259888.1">
    <property type="nucleotide sequence ID" value="NZ_SLZQ01000013.1"/>
</dbReference>
<keyword evidence="2" id="KW-0808">Transferase</keyword>
<dbReference type="AlphaFoldDB" id="A0A4V2UI79"/>
<gene>
    <name evidence="2" type="ORF">EDC30_1134</name>
</gene>
<reference evidence="2 3" key="1">
    <citation type="submission" date="2019-03" db="EMBL/GenBank/DDBJ databases">
        <title>Genomic Encyclopedia of Type Strains, Phase IV (KMG-IV): sequencing the most valuable type-strain genomes for metagenomic binning, comparative biology and taxonomic classification.</title>
        <authorList>
            <person name="Goeker M."/>
        </authorList>
    </citation>
    <scope>NUCLEOTIDE SEQUENCE [LARGE SCALE GENOMIC DNA]</scope>
    <source>
        <strain evidence="2 3">DSM 7445</strain>
    </source>
</reference>
<organism evidence="2 3">
    <name type="scientific">Paucimonas lemoignei</name>
    <name type="common">Pseudomonas lemoignei</name>
    <dbReference type="NCBI Taxonomy" id="29443"/>
    <lineage>
        <taxon>Bacteria</taxon>
        <taxon>Pseudomonadati</taxon>
        <taxon>Pseudomonadota</taxon>
        <taxon>Betaproteobacteria</taxon>
        <taxon>Burkholderiales</taxon>
        <taxon>Burkholderiaceae</taxon>
        <taxon>Paucimonas</taxon>
    </lineage>
</organism>
<keyword evidence="3" id="KW-1185">Reference proteome</keyword>
<dbReference type="SUPFAM" id="SSF55729">
    <property type="entry name" value="Acyl-CoA N-acyltransferases (Nat)"/>
    <property type="match status" value="1"/>
</dbReference>
<sequence>MDAAVVMTDTAVVEEDVTVTCYVNEIPAFVESELARLYGSLHSSLQYFRVFRSISNASCYVARRDGLPIAILVFHVNNGRIEVLNEMLELEQEELRRFVRHVFKAFPDAGVISFKALKADTDALGLPMQRSNAKDTYMISLPATAEEYTAKLGKSTRSTLRHQLNKIVRDYPSFTSSFYVKDEIQEEHVREIIKFNEERITSKAYKFSHDDRRILDLAKTCGYVSVITIDGRICAGTVNYRIGDSIFGDVIGYDTEYEKSGVGKVALYLTICESIARGARNFYLGGGRFDFKSRMLGVQLHMDRIEIYRSYGSLLLNFDKVASTAFNGYLRRVKVWLHENQDKAFAKMIFNSFYFWKNLRNK</sequence>
<dbReference type="Gene3D" id="3.40.630.30">
    <property type="match status" value="1"/>
</dbReference>
<feature type="domain" description="BioF2-like acetyltransferase" evidence="1">
    <location>
        <begin position="155"/>
        <end position="293"/>
    </location>
</feature>
<dbReference type="Proteomes" id="UP000295382">
    <property type="component" value="Unassembled WGS sequence"/>
</dbReference>
<evidence type="ECO:0000313" key="2">
    <source>
        <dbReference type="EMBL" id="TCS34311.1"/>
    </source>
</evidence>
<comment type="caution">
    <text evidence="2">The sequence shown here is derived from an EMBL/GenBank/DDBJ whole genome shotgun (WGS) entry which is preliminary data.</text>
</comment>
<dbReference type="InterPro" id="IPR016181">
    <property type="entry name" value="Acyl_CoA_acyltransferase"/>
</dbReference>
<evidence type="ECO:0000259" key="1">
    <source>
        <dbReference type="Pfam" id="PF13480"/>
    </source>
</evidence>
<evidence type="ECO:0000313" key="3">
    <source>
        <dbReference type="Proteomes" id="UP000295382"/>
    </source>
</evidence>